<sequence length="167" mass="19573">MDTISEVTIFAEDLVMCLCRQTGIWWKPKSCRNKPRNVSHDKFTYRIGDVVYYLLQLHWSTTEMFPAGLEFYNENLFAKFFNYGYEAFNMLDYFAQLLSVGIVCKENYGQLDAVDFCVDAIEKAITHLAEAECIPLADIWNQLRQTAEKVDITYRREPSCIFLWAYP</sequence>
<dbReference type="AlphaFoldDB" id="A0AAV6VCK0"/>
<name>A0AAV6VCK0_9ARAC</name>
<comment type="caution">
    <text evidence="1">The sequence shown here is derived from an EMBL/GenBank/DDBJ whole genome shotgun (WGS) entry which is preliminary data.</text>
</comment>
<protein>
    <submittedName>
        <fullName evidence="1">Uncharacterized protein</fullName>
    </submittedName>
</protein>
<reference evidence="1 2" key="1">
    <citation type="journal article" date="2022" name="Nat. Ecol. Evol.">
        <title>A masculinizing supergene underlies an exaggerated male reproductive morph in a spider.</title>
        <authorList>
            <person name="Hendrickx F."/>
            <person name="De Corte Z."/>
            <person name="Sonet G."/>
            <person name="Van Belleghem S.M."/>
            <person name="Kostlbacher S."/>
            <person name="Vangestel C."/>
        </authorList>
    </citation>
    <scope>NUCLEOTIDE SEQUENCE [LARGE SCALE GENOMIC DNA]</scope>
    <source>
        <strain evidence="1">W744_W776</strain>
    </source>
</reference>
<gene>
    <name evidence="1" type="ORF">JTE90_003021</name>
</gene>
<dbReference type="Proteomes" id="UP000827092">
    <property type="component" value="Unassembled WGS sequence"/>
</dbReference>
<keyword evidence="2" id="KW-1185">Reference proteome</keyword>
<evidence type="ECO:0000313" key="2">
    <source>
        <dbReference type="Proteomes" id="UP000827092"/>
    </source>
</evidence>
<proteinExistence type="predicted"/>
<evidence type="ECO:0000313" key="1">
    <source>
        <dbReference type="EMBL" id="KAG8194076.1"/>
    </source>
</evidence>
<dbReference type="EMBL" id="JAFNEN010000109">
    <property type="protein sequence ID" value="KAG8194076.1"/>
    <property type="molecule type" value="Genomic_DNA"/>
</dbReference>
<organism evidence="1 2">
    <name type="scientific">Oedothorax gibbosus</name>
    <dbReference type="NCBI Taxonomy" id="931172"/>
    <lineage>
        <taxon>Eukaryota</taxon>
        <taxon>Metazoa</taxon>
        <taxon>Ecdysozoa</taxon>
        <taxon>Arthropoda</taxon>
        <taxon>Chelicerata</taxon>
        <taxon>Arachnida</taxon>
        <taxon>Araneae</taxon>
        <taxon>Araneomorphae</taxon>
        <taxon>Entelegynae</taxon>
        <taxon>Araneoidea</taxon>
        <taxon>Linyphiidae</taxon>
        <taxon>Erigoninae</taxon>
        <taxon>Oedothorax</taxon>
    </lineage>
</organism>
<accession>A0AAV6VCK0</accession>